<sequence>MMRNKGRGIGTKMALAVVTVAASSLIVAGCAQQNAAEDTQAEEPQYANSYEKAEGILAERNARQDEINKEYAPEVRTLEDGTKVQRTPTEYQCYHWNRPYEGGTSYNNYYLDADNRGCNACHEDLKDTLKNMEYQHVTVWNDALDNWLTVDQCQLCHSDDDGYELGTLMHAVHYGERNGQTFEDRGGNCQSCHNMTENGNGVELWDQVKYDHLDGIVKQESVQGDFTFDQTTKVSKEDMFTYDWIHSDYDHLIAIMGKNGTNEPLPQEMIDNWEITVDGFVNSPYTVKLNDLIAEAEEAGASVTKLSKMHCLDNMPGGGGISNVEITGIPLNWLIEKGGGLKDGVTGVTIDRREFHTNGAMDHSTRGAGIHKFDDVYLVYKIDGEPLDVSSGSPCMNWIEANDAQGNVKQCVGYHITNEEKDWDAISENGFDSYDMGPYMNKPNVTCLKVPEGKIIKTGEPFTFEGYADAFDEAVTKIEFSMDGGETWTAFDLGKTDPRQWVYWHFTWTPETDGSYVLMLRGTTESGLVTDDQYIQKVMVTAKSDFEE</sequence>
<dbReference type="PROSITE" id="PS51257">
    <property type="entry name" value="PROKAR_LIPOPROTEIN"/>
    <property type="match status" value="1"/>
</dbReference>
<dbReference type="InterPro" id="IPR036280">
    <property type="entry name" value="Multihaem_cyt_sf"/>
</dbReference>
<dbReference type="Gene3D" id="2.60.40.650">
    <property type="match status" value="1"/>
</dbReference>
<dbReference type="SUPFAM" id="SSF56524">
    <property type="entry name" value="Oxidoreductase molybdopterin-binding domain"/>
    <property type="match status" value="1"/>
</dbReference>
<dbReference type="Pfam" id="PF00174">
    <property type="entry name" value="Oxidored_molyb"/>
    <property type="match status" value="1"/>
</dbReference>
<evidence type="ECO:0000313" key="4">
    <source>
        <dbReference type="Proteomes" id="UP000786989"/>
    </source>
</evidence>
<accession>A0A9D2UVL9</accession>
<proteinExistence type="predicted"/>
<evidence type="ECO:0000256" key="1">
    <source>
        <dbReference type="SAM" id="SignalP"/>
    </source>
</evidence>
<feature type="domain" description="Oxidoreductase molybdopterin-binding" evidence="2">
    <location>
        <begin position="264"/>
        <end position="419"/>
    </location>
</feature>
<dbReference type="InterPro" id="IPR000572">
    <property type="entry name" value="OxRdtase_Mopterin-bd_dom"/>
</dbReference>
<dbReference type="InterPro" id="IPR014756">
    <property type="entry name" value="Ig_E-set"/>
</dbReference>
<evidence type="ECO:0000259" key="2">
    <source>
        <dbReference type="Pfam" id="PF00174"/>
    </source>
</evidence>
<dbReference type="EMBL" id="DYWI01000017">
    <property type="protein sequence ID" value="HJF64685.1"/>
    <property type="molecule type" value="Genomic_DNA"/>
</dbReference>
<evidence type="ECO:0000313" key="3">
    <source>
        <dbReference type="EMBL" id="HJF64685.1"/>
    </source>
</evidence>
<comment type="caution">
    <text evidence="3">The sequence shown here is derived from an EMBL/GenBank/DDBJ whole genome shotgun (WGS) entry which is preliminary data.</text>
</comment>
<gene>
    <name evidence="3" type="ORF">K8U77_01015</name>
</gene>
<reference evidence="3" key="2">
    <citation type="submission" date="2021-09" db="EMBL/GenBank/DDBJ databases">
        <authorList>
            <person name="Gilroy R."/>
        </authorList>
    </citation>
    <scope>NUCLEOTIDE SEQUENCE</scope>
    <source>
        <strain evidence="3">ChiGjej6B6-11269</strain>
    </source>
</reference>
<feature type="signal peptide" evidence="1">
    <location>
        <begin position="1"/>
        <end position="35"/>
    </location>
</feature>
<reference evidence="3" key="1">
    <citation type="journal article" date="2021" name="PeerJ">
        <title>Extensive microbial diversity within the chicken gut microbiome revealed by metagenomics and culture.</title>
        <authorList>
            <person name="Gilroy R."/>
            <person name="Ravi A."/>
            <person name="Getino M."/>
            <person name="Pursley I."/>
            <person name="Horton D.L."/>
            <person name="Alikhan N.F."/>
            <person name="Baker D."/>
            <person name="Gharbi K."/>
            <person name="Hall N."/>
            <person name="Watson M."/>
            <person name="Adriaenssens E.M."/>
            <person name="Foster-Nyarko E."/>
            <person name="Jarju S."/>
            <person name="Secka A."/>
            <person name="Antonio M."/>
            <person name="Oren A."/>
            <person name="Chaudhuri R.R."/>
            <person name="La Ragione R."/>
            <person name="Hildebrand F."/>
            <person name="Pallen M.J."/>
        </authorList>
    </citation>
    <scope>NUCLEOTIDE SEQUENCE</scope>
    <source>
        <strain evidence="3">ChiGjej6B6-11269</strain>
    </source>
</reference>
<dbReference type="AlphaFoldDB" id="A0A9D2UVL9"/>
<organism evidence="3 4">
    <name type="scientific">Slackia equolifaciens</name>
    <dbReference type="NCBI Taxonomy" id="498718"/>
    <lineage>
        <taxon>Bacteria</taxon>
        <taxon>Bacillati</taxon>
        <taxon>Actinomycetota</taxon>
        <taxon>Coriobacteriia</taxon>
        <taxon>Eggerthellales</taxon>
        <taxon>Eggerthellaceae</taxon>
        <taxon>Slackia</taxon>
    </lineage>
</organism>
<dbReference type="Gene3D" id="3.90.420.10">
    <property type="entry name" value="Oxidoreductase, molybdopterin-binding domain"/>
    <property type="match status" value="1"/>
</dbReference>
<dbReference type="SUPFAM" id="SSF48695">
    <property type="entry name" value="Multiheme cytochromes"/>
    <property type="match status" value="1"/>
</dbReference>
<dbReference type="Proteomes" id="UP000786989">
    <property type="component" value="Unassembled WGS sequence"/>
</dbReference>
<protein>
    <submittedName>
        <fullName evidence="3">Molybdopterin-dependent oxidoreductase</fullName>
    </submittedName>
</protein>
<keyword evidence="1" id="KW-0732">Signal</keyword>
<feature type="chain" id="PRO_5038845285" evidence="1">
    <location>
        <begin position="36"/>
        <end position="548"/>
    </location>
</feature>
<dbReference type="InterPro" id="IPR036374">
    <property type="entry name" value="OxRdtase_Mopterin-bd_sf"/>
</dbReference>
<dbReference type="SUPFAM" id="SSF81296">
    <property type="entry name" value="E set domains"/>
    <property type="match status" value="1"/>
</dbReference>
<name>A0A9D2UVL9_9ACTN</name>